<gene>
    <name evidence="4" type="ORF">GOP47_0018538</name>
</gene>
<dbReference type="AlphaFoldDB" id="A0A9D4UDD0"/>
<dbReference type="CDD" id="cd08774">
    <property type="entry name" value="14-3-3"/>
    <property type="match status" value="1"/>
</dbReference>
<protein>
    <recommendedName>
        <fullName evidence="3">14-3-3 domain-containing protein</fullName>
    </recommendedName>
</protein>
<dbReference type="Proteomes" id="UP000886520">
    <property type="component" value="Chromosome 18"/>
</dbReference>
<proteinExistence type="inferred from homology"/>
<keyword evidence="5" id="KW-1185">Reference proteome</keyword>
<evidence type="ECO:0000259" key="3">
    <source>
        <dbReference type="SMART" id="SM00101"/>
    </source>
</evidence>
<sequence length="380" mass="42574">MRSLFISVIRAANSPIGCPSTLPPHGQHGKAGTSLLLVVCQGASKMEKNSVVFKAGNREQSTAMARVALAAHRHEDMLKFMKRAVQIADTEGDDPTEEERSLLWEAYKSVVNALRVARNEIIVEEERKRAVTSVDSDSDRDYVHVSSTEATKGDDDDVEDLSDKHGGGGGPANDSHIEDEDAALPGGGQGEKSILELLELYRKVMEDEICHICKDFVKLLEEQVHAQDEESKAYFLQIRADHLRYICEVQTEKDRKVTAEKVRPIYLEAQELVKKFLPARHPTRLGLALNFAVFYFDILNSKEEALRLSREAVQDVVEEAKTTDNVRVLGLFDESRSNESEQLFSMLKNNITLWSTDDDKDNKGDNTSNIWRAPSEDSRG</sequence>
<dbReference type="SMART" id="SM00101">
    <property type="entry name" value="14_3_3"/>
    <property type="match status" value="1"/>
</dbReference>
<dbReference type="SUPFAM" id="SSF48445">
    <property type="entry name" value="14-3-3 protein"/>
    <property type="match status" value="2"/>
</dbReference>
<dbReference type="PANTHER" id="PTHR18860">
    <property type="entry name" value="14-3-3 PROTEIN"/>
    <property type="match status" value="1"/>
</dbReference>
<name>A0A9D4UDD0_ADICA</name>
<feature type="domain" description="14-3-3" evidence="3">
    <location>
        <begin position="58"/>
        <end position="369"/>
    </location>
</feature>
<dbReference type="InterPro" id="IPR036815">
    <property type="entry name" value="14-3-3_dom_sf"/>
</dbReference>
<dbReference type="Pfam" id="PF00244">
    <property type="entry name" value="14-3-3"/>
    <property type="match status" value="1"/>
</dbReference>
<comment type="caution">
    <text evidence="4">The sequence shown here is derived from an EMBL/GenBank/DDBJ whole genome shotgun (WGS) entry which is preliminary data.</text>
</comment>
<accession>A0A9D4UDD0</accession>
<feature type="region of interest" description="Disordered" evidence="2">
    <location>
        <begin position="355"/>
        <end position="380"/>
    </location>
</feature>
<dbReference type="InterPro" id="IPR000308">
    <property type="entry name" value="14-3-3"/>
</dbReference>
<organism evidence="4 5">
    <name type="scientific">Adiantum capillus-veneris</name>
    <name type="common">Maidenhair fern</name>
    <dbReference type="NCBI Taxonomy" id="13818"/>
    <lineage>
        <taxon>Eukaryota</taxon>
        <taxon>Viridiplantae</taxon>
        <taxon>Streptophyta</taxon>
        <taxon>Embryophyta</taxon>
        <taxon>Tracheophyta</taxon>
        <taxon>Polypodiopsida</taxon>
        <taxon>Polypodiidae</taxon>
        <taxon>Polypodiales</taxon>
        <taxon>Pteridineae</taxon>
        <taxon>Pteridaceae</taxon>
        <taxon>Vittarioideae</taxon>
        <taxon>Adiantum</taxon>
    </lineage>
</organism>
<evidence type="ECO:0000256" key="2">
    <source>
        <dbReference type="SAM" id="MobiDB-lite"/>
    </source>
</evidence>
<feature type="region of interest" description="Disordered" evidence="2">
    <location>
        <begin position="128"/>
        <end position="188"/>
    </location>
</feature>
<dbReference type="Gene3D" id="1.20.190.20">
    <property type="entry name" value="14-3-3 domain"/>
    <property type="match status" value="2"/>
</dbReference>
<comment type="similarity">
    <text evidence="1">Belongs to the 14-3-3 family.</text>
</comment>
<dbReference type="EMBL" id="JABFUD020000018">
    <property type="protein sequence ID" value="KAI5065914.1"/>
    <property type="molecule type" value="Genomic_DNA"/>
</dbReference>
<evidence type="ECO:0000313" key="5">
    <source>
        <dbReference type="Proteomes" id="UP000886520"/>
    </source>
</evidence>
<evidence type="ECO:0000313" key="4">
    <source>
        <dbReference type="EMBL" id="KAI5065914.1"/>
    </source>
</evidence>
<evidence type="ECO:0000256" key="1">
    <source>
        <dbReference type="ARBA" id="ARBA00006141"/>
    </source>
</evidence>
<dbReference type="OrthoDB" id="10260625at2759"/>
<reference evidence="4" key="1">
    <citation type="submission" date="2021-01" db="EMBL/GenBank/DDBJ databases">
        <title>Adiantum capillus-veneris genome.</title>
        <authorList>
            <person name="Fang Y."/>
            <person name="Liao Q."/>
        </authorList>
    </citation>
    <scope>NUCLEOTIDE SEQUENCE</scope>
    <source>
        <strain evidence="4">H3</strain>
        <tissue evidence="4">Leaf</tissue>
    </source>
</reference>
<dbReference type="InterPro" id="IPR023410">
    <property type="entry name" value="14-3-3_domain"/>
</dbReference>